<dbReference type="Gene3D" id="2.30.30.50">
    <property type="match status" value="1"/>
</dbReference>
<protein>
    <submittedName>
        <fullName evidence="2">ScnA-like protein</fullName>
    </submittedName>
</protein>
<accession>A0A089NVL0</accession>
<proteinExistence type="predicted"/>
<dbReference type="HOGENOM" id="CLU_167596_0_0_5"/>
<evidence type="ECO:0000259" key="1">
    <source>
        <dbReference type="Pfam" id="PF02211"/>
    </source>
</evidence>
<name>A0A089NVL0_9HYPH</name>
<gene>
    <name evidence="2" type="ORF">MOC_3647</name>
</gene>
<dbReference type="eggNOG" id="ENOG503326S">
    <property type="taxonomic scope" value="Bacteria"/>
</dbReference>
<dbReference type="Proteomes" id="UP000029492">
    <property type="component" value="Chromosome"/>
</dbReference>
<dbReference type="AlphaFoldDB" id="A0A089NVL0"/>
<dbReference type="InterPro" id="IPR024690">
    <property type="entry name" value="CN_hydtase_beta_dom_C"/>
</dbReference>
<dbReference type="InterPro" id="IPR008990">
    <property type="entry name" value="Elect_transpt_acc-like_dom_sf"/>
</dbReference>
<reference evidence="2 3" key="1">
    <citation type="journal article" date="2014" name="PLoS ONE">
        <title>Genome Information of Methylobacterium oryzae, a Plant-Probiotic Methylotroph in the Phyllosphere.</title>
        <authorList>
            <person name="Kwak M.J."/>
            <person name="Jeong H."/>
            <person name="Madhaiyan M."/>
            <person name="Lee Y."/>
            <person name="Sa T.M."/>
            <person name="Oh T.K."/>
            <person name="Kim J.F."/>
        </authorList>
    </citation>
    <scope>NUCLEOTIDE SEQUENCE [LARGE SCALE GENOMIC DNA]</scope>
    <source>
        <strain evidence="2 3">CBMB20</strain>
    </source>
</reference>
<dbReference type="STRING" id="693986.MOC_3647"/>
<evidence type="ECO:0000313" key="2">
    <source>
        <dbReference type="EMBL" id="AIQ91402.1"/>
    </source>
</evidence>
<dbReference type="EMBL" id="CP003811">
    <property type="protein sequence ID" value="AIQ91402.1"/>
    <property type="molecule type" value="Genomic_DNA"/>
</dbReference>
<evidence type="ECO:0000313" key="3">
    <source>
        <dbReference type="Proteomes" id="UP000029492"/>
    </source>
</evidence>
<sequence length="98" mass="11175">MGEMPTFEVGARVRISQRHPVGHYRVPLYLRGHDGVVERVIEPAGIDNEEEAYGRNAGSKLHYYRVAFAMAQLWPGYAAASRDSLRIEVFETWLERIG</sequence>
<keyword evidence="3" id="KW-1185">Reference proteome</keyword>
<organism evidence="2 3">
    <name type="scientific">Methylobacterium oryzae CBMB20</name>
    <dbReference type="NCBI Taxonomy" id="693986"/>
    <lineage>
        <taxon>Bacteria</taxon>
        <taxon>Pseudomonadati</taxon>
        <taxon>Pseudomonadota</taxon>
        <taxon>Alphaproteobacteria</taxon>
        <taxon>Hyphomicrobiales</taxon>
        <taxon>Methylobacteriaceae</taxon>
        <taxon>Methylobacterium</taxon>
    </lineage>
</organism>
<dbReference type="KEGG" id="mor:MOC_3647"/>
<dbReference type="Pfam" id="PF02211">
    <property type="entry name" value="NHase_beta_C"/>
    <property type="match status" value="1"/>
</dbReference>
<dbReference type="SUPFAM" id="SSF50090">
    <property type="entry name" value="Electron transport accessory proteins"/>
    <property type="match status" value="1"/>
</dbReference>
<feature type="domain" description="Nitrile hydratase beta subunit" evidence="1">
    <location>
        <begin position="4"/>
        <end position="95"/>
    </location>
</feature>